<name>A0A7C9N553_9ACTN</name>
<dbReference type="Pfam" id="PF13460">
    <property type="entry name" value="NAD_binding_10"/>
    <property type="match status" value="1"/>
</dbReference>
<dbReference type="SUPFAM" id="SSF51735">
    <property type="entry name" value="NAD(P)-binding Rossmann-fold domains"/>
    <property type="match status" value="1"/>
</dbReference>
<dbReference type="AlphaFoldDB" id="A0A7C9N553"/>
<reference evidence="2 3" key="1">
    <citation type="submission" date="2020-01" db="EMBL/GenBank/DDBJ databases">
        <title>Herbidospora sp. NEAU-GS84 nov., a novel actinomycete isolated from soil.</title>
        <authorList>
            <person name="Han L."/>
        </authorList>
    </citation>
    <scope>NUCLEOTIDE SEQUENCE [LARGE SCALE GENOMIC DNA]</scope>
    <source>
        <strain evidence="2 3">NEAU-GS84</strain>
    </source>
</reference>
<accession>A0A7C9N553</accession>
<dbReference type="InterPro" id="IPR036291">
    <property type="entry name" value="NAD(P)-bd_dom_sf"/>
</dbReference>
<organism evidence="2 3">
    <name type="scientific">Herbidospora solisilvae</name>
    <dbReference type="NCBI Taxonomy" id="2696284"/>
    <lineage>
        <taxon>Bacteria</taxon>
        <taxon>Bacillati</taxon>
        <taxon>Actinomycetota</taxon>
        <taxon>Actinomycetes</taxon>
        <taxon>Streptosporangiales</taxon>
        <taxon>Streptosporangiaceae</taxon>
        <taxon>Herbidospora</taxon>
    </lineage>
</organism>
<dbReference type="EMBL" id="WXEW01000010">
    <property type="protein sequence ID" value="NAS26289.1"/>
    <property type="molecule type" value="Genomic_DNA"/>
</dbReference>
<protein>
    <submittedName>
        <fullName evidence="2">NAD(P)H-binding protein</fullName>
    </submittedName>
</protein>
<keyword evidence="3" id="KW-1185">Reference proteome</keyword>
<dbReference type="RefSeq" id="WP_161483282.1">
    <property type="nucleotide sequence ID" value="NZ_WXEW01000010.1"/>
</dbReference>
<proteinExistence type="predicted"/>
<comment type="caution">
    <text evidence="2">The sequence shown here is derived from an EMBL/GenBank/DDBJ whole genome shotgun (WGS) entry which is preliminary data.</text>
</comment>
<gene>
    <name evidence="2" type="ORF">GT755_32025</name>
</gene>
<evidence type="ECO:0000313" key="2">
    <source>
        <dbReference type="EMBL" id="NAS26289.1"/>
    </source>
</evidence>
<dbReference type="Proteomes" id="UP000479526">
    <property type="component" value="Unassembled WGS sequence"/>
</dbReference>
<sequence length="275" mass="28568">MTIVVTGATGTIGRALIAELGGAALALVRRPEQGADLGCAYVVGDLERPESVPIEPGDRLFLNSSIWPGFVAAHRAVIDHAAARGAAQVVTVSVRGATPDGLLASGLHGQVDDHLRASGVPWSILAPVGFMQNLPGDVDEEGRIFGSYGPGPVGYIDARDVAAVAAALLTRPVGDDATYELTGPSAPTHDEIAAELARALGRPVRYVDLPVEEGAGHFAKRGLPAPAARDLALLMAQVGDGRWATTTTTVADVVGRPPRSLREFLEQAESPTARR</sequence>
<dbReference type="PANTHER" id="PTHR43162">
    <property type="match status" value="1"/>
</dbReference>
<dbReference type="InterPro" id="IPR051604">
    <property type="entry name" value="Ergot_Alk_Oxidoreductase"/>
</dbReference>
<evidence type="ECO:0000259" key="1">
    <source>
        <dbReference type="Pfam" id="PF13460"/>
    </source>
</evidence>
<dbReference type="Gene3D" id="3.40.50.720">
    <property type="entry name" value="NAD(P)-binding Rossmann-like Domain"/>
    <property type="match status" value="1"/>
</dbReference>
<dbReference type="PANTHER" id="PTHR43162:SF1">
    <property type="entry name" value="PRESTALK A DIFFERENTIATION PROTEIN A"/>
    <property type="match status" value="1"/>
</dbReference>
<evidence type="ECO:0000313" key="3">
    <source>
        <dbReference type="Proteomes" id="UP000479526"/>
    </source>
</evidence>
<dbReference type="Gene3D" id="3.90.25.10">
    <property type="entry name" value="UDP-galactose 4-epimerase, domain 1"/>
    <property type="match status" value="1"/>
</dbReference>
<feature type="domain" description="NAD(P)-binding" evidence="1">
    <location>
        <begin position="7"/>
        <end position="172"/>
    </location>
</feature>
<dbReference type="InterPro" id="IPR016040">
    <property type="entry name" value="NAD(P)-bd_dom"/>
</dbReference>